<evidence type="ECO:0000313" key="1">
    <source>
        <dbReference type="EMBL" id="ERN04488.1"/>
    </source>
</evidence>
<dbReference type="AlphaFoldDB" id="W1P979"/>
<reference evidence="2" key="1">
    <citation type="journal article" date="2013" name="Science">
        <title>The Amborella genome and the evolution of flowering plants.</title>
        <authorList>
            <consortium name="Amborella Genome Project"/>
        </authorList>
    </citation>
    <scope>NUCLEOTIDE SEQUENCE [LARGE SCALE GENOMIC DNA]</scope>
</reference>
<gene>
    <name evidence="1" type="ORF">AMTR_s00081p00051590</name>
</gene>
<evidence type="ECO:0000313" key="2">
    <source>
        <dbReference type="Proteomes" id="UP000017836"/>
    </source>
</evidence>
<dbReference type="Gramene" id="ERN04488">
    <property type="protein sequence ID" value="ERN04488"/>
    <property type="gene ID" value="AMTR_s00081p00051590"/>
</dbReference>
<dbReference type="Proteomes" id="UP000017836">
    <property type="component" value="Unassembled WGS sequence"/>
</dbReference>
<protein>
    <submittedName>
        <fullName evidence="1">Uncharacterized protein</fullName>
    </submittedName>
</protein>
<organism evidence="1 2">
    <name type="scientific">Amborella trichopoda</name>
    <dbReference type="NCBI Taxonomy" id="13333"/>
    <lineage>
        <taxon>Eukaryota</taxon>
        <taxon>Viridiplantae</taxon>
        <taxon>Streptophyta</taxon>
        <taxon>Embryophyta</taxon>
        <taxon>Tracheophyta</taxon>
        <taxon>Spermatophyta</taxon>
        <taxon>Magnoliopsida</taxon>
        <taxon>Amborellales</taxon>
        <taxon>Amborellaceae</taxon>
        <taxon>Amborella</taxon>
    </lineage>
</organism>
<proteinExistence type="predicted"/>
<name>W1P979_AMBTC</name>
<dbReference type="HOGENOM" id="CLU_1919908_0_0_1"/>
<keyword evidence="2" id="KW-1185">Reference proteome</keyword>
<accession>W1P979</accession>
<sequence length="132" mass="14473">MSIKSEQTSVQDFCSLLMLIGPPMLAMNRNLTPFPMAATLSQMMPAMAPRWAPKLIMSLVAVTMPPAPFPLVPDPKAFIGYNEDGGTTGRNVSCTSQNSFKLRLIKSELLKHDTCLRQCLKGVRMSSVPLSM</sequence>
<dbReference type="EMBL" id="KI394223">
    <property type="protein sequence ID" value="ERN04488.1"/>
    <property type="molecule type" value="Genomic_DNA"/>
</dbReference>